<proteinExistence type="predicted"/>
<reference evidence="2 3" key="1">
    <citation type="journal article" date="2021" name="Sci. Rep.">
        <title>The genome of the diatom Chaetoceros tenuissimus carries an ancient integrated fragment of an extant virus.</title>
        <authorList>
            <person name="Hongo Y."/>
            <person name="Kimura K."/>
            <person name="Takaki Y."/>
            <person name="Yoshida Y."/>
            <person name="Baba S."/>
            <person name="Kobayashi G."/>
            <person name="Nagasaki K."/>
            <person name="Hano T."/>
            <person name="Tomaru Y."/>
        </authorList>
    </citation>
    <scope>NUCLEOTIDE SEQUENCE [LARGE SCALE GENOMIC DNA]</scope>
    <source>
        <strain evidence="2 3">NIES-3715</strain>
    </source>
</reference>
<evidence type="ECO:0000256" key="1">
    <source>
        <dbReference type="SAM" id="SignalP"/>
    </source>
</evidence>
<gene>
    <name evidence="2" type="ORF">CTEN210_13863</name>
</gene>
<feature type="chain" id="PRO_5041897458" evidence="1">
    <location>
        <begin position="22"/>
        <end position="123"/>
    </location>
</feature>
<dbReference type="EMBL" id="BLLK01000058">
    <property type="protein sequence ID" value="GFH57387.1"/>
    <property type="molecule type" value="Genomic_DNA"/>
</dbReference>
<name>A0AAD3D3T9_9STRA</name>
<keyword evidence="1" id="KW-0732">Signal</keyword>
<keyword evidence="3" id="KW-1185">Reference proteome</keyword>
<protein>
    <submittedName>
        <fullName evidence="2">Uncharacterized protein</fullName>
    </submittedName>
</protein>
<feature type="signal peptide" evidence="1">
    <location>
        <begin position="1"/>
        <end position="21"/>
    </location>
</feature>
<dbReference type="Proteomes" id="UP001054902">
    <property type="component" value="Unassembled WGS sequence"/>
</dbReference>
<evidence type="ECO:0000313" key="3">
    <source>
        <dbReference type="Proteomes" id="UP001054902"/>
    </source>
</evidence>
<organism evidence="2 3">
    <name type="scientific">Chaetoceros tenuissimus</name>
    <dbReference type="NCBI Taxonomy" id="426638"/>
    <lineage>
        <taxon>Eukaryota</taxon>
        <taxon>Sar</taxon>
        <taxon>Stramenopiles</taxon>
        <taxon>Ochrophyta</taxon>
        <taxon>Bacillariophyta</taxon>
        <taxon>Coscinodiscophyceae</taxon>
        <taxon>Chaetocerotophycidae</taxon>
        <taxon>Chaetocerotales</taxon>
        <taxon>Chaetocerotaceae</taxon>
        <taxon>Chaetoceros</taxon>
    </lineage>
</organism>
<accession>A0AAD3D3T9</accession>
<sequence>MKMNVVVYGLLLTVFVQPVFSFVPSSSTLLNQHHAESQHTAPFLTSEDTLTSPVNRYGSLMTNDNLVESIEAPVIVRQEYKDMSGTQEAAGKGFILVYVGFSLLAGAKEFATRFNKWRENNEK</sequence>
<evidence type="ECO:0000313" key="2">
    <source>
        <dbReference type="EMBL" id="GFH57387.1"/>
    </source>
</evidence>
<comment type="caution">
    <text evidence="2">The sequence shown here is derived from an EMBL/GenBank/DDBJ whole genome shotgun (WGS) entry which is preliminary data.</text>
</comment>
<dbReference type="AlphaFoldDB" id="A0AAD3D3T9"/>